<gene>
    <name evidence="1" type="ORF">A2989_00715</name>
</gene>
<comment type="caution">
    <text evidence="1">The sequence shown here is derived from an EMBL/GenBank/DDBJ whole genome shotgun (WGS) entry which is preliminary data.</text>
</comment>
<sequence>MLVVDSLVWDDWNREHLARHHITPEEVEEVCNGDHQTTESYRKRIMVKGQTKTGKNLSIILSPEDTNLKPYGGGIYYVITAYYE</sequence>
<organism evidence="1 2">
    <name type="scientific">Candidatus Amesbacteria bacterium RIFCSPLOWO2_01_FULL_48_25</name>
    <dbReference type="NCBI Taxonomy" id="1797259"/>
    <lineage>
        <taxon>Bacteria</taxon>
        <taxon>Candidatus Amesiibacteriota</taxon>
    </lineage>
</organism>
<dbReference type="STRING" id="1797259.A2989_00715"/>
<reference evidence="1 2" key="1">
    <citation type="journal article" date="2016" name="Nat. Commun.">
        <title>Thousands of microbial genomes shed light on interconnected biogeochemical processes in an aquifer system.</title>
        <authorList>
            <person name="Anantharaman K."/>
            <person name="Brown C.T."/>
            <person name="Hug L.A."/>
            <person name="Sharon I."/>
            <person name="Castelle C.J."/>
            <person name="Probst A.J."/>
            <person name="Thomas B.C."/>
            <person name="Singh A."/>
            <person name="Wilkins M.J."/>
            <person name="Karaoz U."/>
            <person name="Brodie E.L."/>
            <person name="Williams K.H."/>
            <person name="Hubbard S.S."/>
            <person name="Banfield J.F."/>
        </authorList>
    </citation>
    <scope>NUCLEOTIDE SEQUENCE [LARGE SCALE GENOMIC DNA]</scope>
</reference>
<accession>A0A1F4ZBT6</accession>
<evidence type="ECO:0000313" key="1">
    <source>
        <dbReference type="EMBL" id="OGD03337.1"/>
    </source>
</evidence>
<proteinExistence type="predicted"/>
<evidence type="ECO:0008006" key="3">
    <source>
        <dbReference type="Google" id="ProtNLM"/>
    </source>
</evidence>
<dbReference type="Proteomes" id="UP000177080">
    <property type="component" value="Unassembled WGS sequence"/>
</dbReference>
<dbReference type="EMBL" id="MEXN01000007">
    <property type="protein sequence ID" value="OGD03337.1"/>
    <property type="molecule type" value="Genomic_DNA"/>
</dbReference>
<name>A0A1F4ZBT6_9BACT</name>
<evidence type="ECO:0000313" key="2">
    <source>
        <dbReference type="Proteomes" id="UP000177080"/>
    </source>
</evidence>
<dbReference type="AlphaFoldDB" id="A0A1F4ZBT6"/>
<protein>
    <recommendedName>
        <fullName evidence="3">DUF4258 domain-containing protein</fullName>
    </recommendedName>
</protein>